<dbReference type="Proteomes" id="UP001386955">
    <property type="component" value="Unassembled WGS sequence"/>
</dbReference>
<reference evidence="1 2" key="1">
    <citation type="submission" date="2024-01" db="EMBL/GenBank/DDBJ databases">
        <title>The genomes of 5 underutilized Papilionoideae crops provide insights into root nodulation and disease resistanc.</title>
        <authorList>
            <person name="Jiang F."/>
        </authorList>
    </citation>
    <scope>NUCLEOTIDE SEQUENCE [LARGE SCALE GENOMIC DNA]</scope>
    <source>
        <strain evidence="1">DUOXIRENSHENG_FW03</strain>
        <tissue evidence="1">Leaves</tissue>
    </source>
</reference>
<sequence>MSMVPMGVDMGLLRLVKWDMLEGLFRVFHELLSQYFSEWAKWMGRVDVMGSSLCLGCERKVDDMNPIEAITCNMHVEPSHALLHDACASFHKGHPYELCMQNGY</sequence>
<evidence type="ECO:0000313" key="2">
    <source>
        <dbReference type="Proteomes" id="UP001386955"/>
    </source>
</evidence>
<name>A0AAN9SYT7_PSOTE</name>
<comment type="caution">
    <text evidence="1">The sequence shown here is derived from an EMBL/GenBank/DDBJ whole genome shotgun (WGS) entry which is preliminary data.</text>
</comment>
<organism evidence="1 2">
    <name type="scientific">Psophocarpus tetragonolobus</name>
    <name type="common">Winged bean</name>
    <name type="synonym">Dolichos tetragonolobus</name>
    <dbReference type="NCBI Taxonomy" id="3891"/>
    <lineage>
        <taxon>Eukaryota</taxon>
        <taxon>Viridiplantae</taxon>
        <taxon>Streptophyta</taxon>
        <taxon>Embryophyta</taxon>
        <taxon>Tracheophyta</taxon>
        <taxon>Spermatophyta</taxon>
        <taxon>Magnoliopsida</taxon>
        <taxon>eudicotyledons</taxon>
        <taxon>Gunneridae</taxon>
        <taxon>Pentapetalae</taxon>
        <taxon>rosids</taxon>
        <taxon>fabids</taxon>
        <taxon>Fabales</taxon>
        <taxon>Fabaceae</taxon>
        <taxon>Papilionoideae</taxon>
        <taxon>50 kb inversion clade</taxon>
        <taxon>NPAAA clade</taxon>
        <taxon>indigoferoid/millettioid clade</taxon>
        <taxon>Phaseoleae</taxon>
        <taxon>Psophocarpus</taxon>
    </lineage>
</organism>
<protein>
    <submittedName>
        <fullName evidence="1">Uncharacterized protein</fullName>
    </submittedName>
</protein>
<dbReference type="AlphaFoldDB" id="A0AAN9SYT7"/>
<proteinExistence type="predicted"/>
<evidence type="ECO:0000313" key="1">
    <source>
        <dbReference type="EMBL" id="KAK7410393.1"/>
    </source>
</evidence>
<accession>A0AAN9SYT7</accession>
<gene>
    <name evidence="1" type="ORF">VNO78_01143</name>
</gene>
<dbReference type="EMBL" id="JAYMYS010000001">
    <property type="protein sequence ID" value="KAK7410393.1"/>
    <property type="molecule type" value="Genomic_DNA"/>
</dbReference>
<keyword evidence="2" id="KW-1185">Reference proteome</keyword>